<dbReference type="AlphaFoldDB" id="D6XWK5"/>
<organism evidence="1 2">
    <name type="scientific">Bacillus selenitireducens (strain ATCC 700615 / DSM 15326 / MLS10)</name>
    <dbReference type="NCBI Taxonomy" id="439292"/>
    <lineage>
        <taxon>Bacteria</taxon>
        <taxon>Bacillati</taxon>
        <taxon>Bacillota</taxon>
        <taxon>Bacilli</taxon>
        <taxon>Bacillales</taxon>
        <taxon>Bacillaceae</taxon>
        <taxon>Salisediminibacterium</taxon>
    </lineage>
</organism>
<reference evidence="1" key="1">
    <citation type="submission" date="2009-10" db="EMBL/GenBank/DDBJ databases">
        <title>Complete sequence of Bacillus selenitireducens MLS10.</title>
        <authorList>
            <consortium name="US DOE Joint Genome Institute"/>
            <person name="Lucas S."/>
            <person name="Copeland A."/>
            <person name="Lapidus A."/>
            <person name="Glavina del Rio T."/>
            <person name="Dalin E."/>
            <person name="Tice H."/>
            <person name="Bruce D."/>
            <person name="Goodwin L."/>
            <person name="Pitluck S."/>
            <person name="Sims D."/>
            <person name="Brettin T."/>
            <person name="Detter J.C."/>
            <person name="Han C."/>
            <person name="Larimer F."/>
            <person name="Land M."/>
            <person name="Hauser L."/>
            <person name="Kyrpides N."/>
            <person name="Ovchinnikova G."/>
            <person name="Stolz J."/>
        </authorList>
    </citation>
    <scope>NUCLEOTIDE SEQUENCE [LARGE SCALE GENOMIC DNA]</scope>
    <source>
        <strain evidence="1">MLS10</strain>
    </source>
</reference>
<dbReference type="Proteomes" id="UP000000271">
    <property type="component" value="Chromosome"/>
</dbReference>
<keyword evidence="2" id="KW-1185">Reference proteome</keyword>
<proteinExistence type="predicted"/>
<dbReference type="HOGENOM" id="CLU_3363176_0_0_9"/>
<dbReference type="KEGG" id="bse:Bsel_0307"/>
<evidence type="ECO:0000313" key="2">
    <source>
        <dbReference type="Proteomes" id="UP000000271"/>
    </source>
</evidence>
<name>D6XWK5_BACIE</name>
<dbReference type="EMBL" id="CP001791">
    <property type="protein sequence ID" value="ADH97847.1"/>
    <property type="molecule type" value="Genomic_DNA"/>
</dbReference>
<dbReference type="STRING" id="439292.Bsel_0307"/>
<protein>
    <submittedName>
        <fullName evidence="1">Uncharacterized protein</fullName>
    </submittedName>
</protein>
<sequence>MHPFISNMLMIAVTFALALLFFTVYVGIPIGRFTF</sequence>
<gene>
    <name evidence="1" type="ordered locus">Bsel_0307</name>
</gene>
<evidence type="ECO:0000313" key="1">
    <source>
        <dbReference type="EMBL" id="ADH97847.1"/>
    </source>
</evidence>
<accession>D6XWK5</accession>